<accession>A0ABN1EHN0</accession>
<name>A0ABN1EHN0_9PROT</name>
<sequence length="109" mass="12155">MRDGIYKVFFEAGDCKGFNIVAASEGTITGCDQTHFTTGSYEIDGNRFTASLHMTRHTQRDDFIEIADQDEIDIEMDGICSIGFGQFDARVVGRSDIAIVATFQWLCEL</sequence>
<dbReference type="Proteomes" id="UP001499951">
    <property type="component" value="Unassembled WGS sequence"/>
</dbReference>
<dbReference type="Gene3D" id="2.40.128.380">
    <property type="entry name" value="T3SS negative regulator GrlR"/>
    <property type="match status" value="1"/>
</dbReference>
<reference evidence="1 2" key="1">
    <citation type="journal article" date="2019" name="Int. J. Syst. Evol. Microbiol.">
        <title>The Global Catalogue of Microorganisms (GCM) 10K type strain sequencing project: providing services to taxonomists for standard genome sequencing and annotation.</title>
        <authorList>
            <consortium name="The Broad Institute Genomics Platform"/>
            <consortium name="The Broad Institute Genome Sequencing Center for Infectious Disease"/>
            <person name="Wu L."/>
            <person name="Ma J."/>
        </authorList>
    </citation>
    <scope>NUCLEOTIDE SEQUENCE [LARGE SCALE GENOMIC DNA]</scope>
    <source>
        <strain evidence="1 2">JCM 15089</strain>
    </source>
</reference>
<evidence type="ECO:0000313" key="2">
    <source>
        <dbReference type="Proteomes" id="UP001499951"/>
    </source>
</evidence>
<proteinExistence type="predicted"/>
<dbReference type="EMBL" id="BAAADD010000003">
    <property type="protein sequence ID" value="GAA0566744.1"/>
    <property type="molecule type" value="Genomic_DNA"/>
</dbReference>
<evidence type="ECO:0000313" key="1">
    <source>
        <dbReference type="EMBL" id="GAA0566744.1"/>
    </source>
</evidence>
<comment type="caution">
    <text evidence="1">The sequence shown here is derived from an EMBL/GenBank/DDBJ whole genome shotgun (WGS) entry which is preliminary data.</text>
</comment>
<dbReference type="InterPro" id="IPR043019">
    <property type="entry name" value="GrlR_sf"/>
</dbReference>
<protein>
    <submittedName>
        <fullName evidence="1">Uncharacterized protein</fullName>
    </submittedName>
</protein>
<dbReference type="RefSeq" id="WP_166933124.1">
    <property type="nucleotide sequence ID" value="NZ_BAAADD010000003.1"/>
</dbReference>
<keyword evidence="2" id="KW-1185">Reference proteome</keyword>
<gene>
    <name evidence="1" type="ORF">GCM10008942_14040</name>
</gene>
<organism evidence="1 2">
    <name type="scientific">Rhizomicrobium electricum</name>
    <dbReference type="NCBI Taxonomy" id="480070"/>
    <lineage>
        <taxon>Bacteria</taxon>
        <taxon>Pseudomonadati</taxon>
        <taxon>Pseudomonadota</taxon>
        <taxon>Alphaproteobacteria</taxon>
        <taxon>Micropepsales</taxon>
        <taxon>Micropepsaceae</taxon>
        <taxon>Rhizomicrobium</taxon>
    </lineage>
</organism>